<dbReference type="EMBL" id="SDMP01000003">
    <property type="protein sequence ID" value="RYR68322.1"/>
    <property type="molecule type" value="Genomic_DNA"/>
</dbReference>
<comment type="caution">
    <text evidence="1">The sequence shown here is derived from an EMBL/GenBank/DDBJ whole genome shotgun (WGS) entry which is preliminary data.</text>
</comment>
<dbReference type="AlphaFoldDB" id="A0A445DYN3"/>
<dbReference type="Gene3D" id="1.20.1050.10">
    <property type="match status" value="1"/>
</dbReference>
<protein>
    <submittedName>
        <fullName evidence="1">Uncharacterized protein</fullName>
    </submittedName>
</protein>
<name>A0A445DYN3_ARAHY</name>
<keyword evidence="2" id="KW-1185">Reference proteome</keyword>
<sequence>MKEHRRRLQCLFILENPYVNPLSLLNILMRYGHIIHWFLMIRMRELKQVPALFVTLYFKCDAGEEKENPIEKIWSQITIEDVNEVNFIEAEKFPLLHSWFNNFKNVTMIKENFLDMEKMLATIKSIIGKRWNLSDRSHQYMIFASWVGRGVAADAEGGAGEEALGWAVGGGDVVFVTVDPEELAADLKSRMRGTRIRGICYLRHQ</sequence>
<evidence type="ECO:0000313" key="2">
    <source>
        <dbReference type="Proteomes" id="UP000289738"/>
    </source>
</evidence>
<proteinExistence type="predicted"/>
<dbReference type="Proteomes" id="UP000289738">
    <property type="component" value="Chromosome A03"/>
</dbReference>
<reference evidence="1 2" key="1">
    <citation type="submission" date="2019-01" db="EMBL/GenBank/DDBJ databases">
        <title>Sequencing of cultivated peanut Arachis hypogaea provides insights into genome evolution and oil improvement.</title>
        <authorList>
            <person name="Chen X."/>
        </authorList>
    </citation>
    <scope>NUCLEOTIDE SEQUENCE [LARGE SCALE GENOMIC DNA]</scope>
    <source>
        <strain evidence="2">cv. Fuhuasheng</strain>
        <tissue evidence="1">Leaves</tissue>
    </source>
</reference>
<accession>A0A445DYN3</accession>
<evidence type="ECO:0000313" key="1">
    <source>
        <dbReference type="EMBL" id="RYR68322.1"/>
    </source>
</evidence>
<organism evidence="1 2">
    <name type="scientific">Arachis hypogaea</name>
    <name type="common">Peanut</name>
    <dbReference type="NCBI Taxonomy" id="3818"/>
    <lineage>
        <taxon>Eukaryota</taxon>
        <taxon>Viridiplantae</taxon>
        <taxon>Streptophyta</taxon>
        <taxon>Embryophyta</taxon>
        <taxon>Tracheophyta</taxon>
        <taxon>Spermatophyta</taxon>
        <taxon>Magnoliopsida</taxon>
        <taxon>eudicotyledons</taxon>
        <taxon>Gunneridae</taxon>
        <taxon>Pentapetalae</taxon>
        <taxon>rosids</taxon>
        <taxon>fabids</taxon>
        <taxon>Fabales</taxon>
        <taxon>Fabaceae</taxon>
        <taxon>Papilionoideae</taxon>
        <taxon>50 kb inversion clade</taxon>
        <taxon>dalbergioids sensu lato</taxon>
        <taxon>Dalbergieae</taxon>
        <taxon>Pterocarpus clade</taxon>
        <taxon>Arachis</taxon>
    </lineage>
</organism>
<gene>
    <name evidence="1" type="ORF">Ahy_A03g014823</name>
</gene>